<reference evidence="2" key="1">
    <citation type="submission" date="2020-10" db="EMBL/GenBank/DDBJ databases">
        <authorList>
            <person name="Gilroy R."/>
        </authorList>
    </citation>
    <scope>NUCLEOTIDE SEQUENCE</scope>
    <source>
        <strain evidence="2">11300</strain>
    </source>
</reference>
<feature type="transmembrane region" description="Helical" evidence="1">
    <location>
        <begin position="102"/>
        <end position="121"/>
    </location>
</feature>
<evidence type="ECO:0000256" key="1">
    <source>
        <dbReference type="SAM" id="Phobius"/>
    </source>
</evidence>
<accession>A0A9D1I5M9</accession>
<comment type="caution">
    <text evidence="2">The sequence shown here is derived from an EMBL/GenBank/DDBJ whole genome shotgun (WGS) entry which is preliminary data.</text>
</comment>
<keyword evidence="1" id="KW-0472">Membrane</keyword>
<feature type="transmembrane region" description="Helical" evidence="1">
    <location>
        <begin position="73"/>
        <end position="95"/>
    </location>
</feature>
<dbReference type="Proteomes" id="UP000824091">
    <property type="component" value="Unassembled WGS sequence"/>
</dbReference>
<dbReference type="Pfam" id="PF06161">
    <property type="entry name" value="DUF975"/>
    <property type="match status" value="1"/>
</dbReference>
<dbReference type="PANTHER" id="PTHR40076">
    <property type="entry name" value="MEMBRANE PROTEIN-RELATED"/>
    <property type="match status" value="1"/>
</dbReference>
<protein>
    <submittedName>
        <fullName evidence="2">DUF975 family protein</fullName>
    </submittedName>
</protein>
<dbReference type="PANTHER" id="PTHR40076:SF1">
    <property type="entry name" value="MEMBRANE PROTEIN"/>
    <property type="match status" value="1"/>
</dbReference>
<reference evidence="2" key="2">
    <citation type="journal article" date="2021" name="PeerJ">
        <title>Extensive microbial diversity within the chicken gut microbiome revealed by metagenomics and culture.</title>
        <authorList>
            <person name="Gilroy R."/>
            <person name="Ravi A."/>
            <person name="Getino M."/>
            <person name="Pursley I."/>
            <person name="Horton D.L."/>
            <person name="Alikhan N.F."/>
            <person name="Baker D."/>
            <person name="Gharbi K."/>
            <person name="Hall N."/>
            <person name="Watson M."/>
            <person name="Adriaenssens E.M."/>
            <person name="Foster-Nyarko E."/>
            <person name="Jarju S."/>
            <person name="Secka A."/>
            <person name="Antonio M."/>
            <person name="Oren A."/>
            <person name="Chaudhuri R.R."/>
            <person name="La Ragione R."/>
            <person name="Hildebrand F."/>
            <person name="Pallen M.J."/>
        </authorList>
    </citation>
    <scope>NUCLEOTIDE SEQUENCE</scope>
    <source>
        <strain evidence="2">11300</strain>
    </source>
</reference>
<gene>
    <name evidence="2" type="ORF">IAD16_04440</name>
</gene>
<dbReference type="AlphaFoldDB" id="A0A9D1I5M9"/>
<feature type="transmembrane region" description="Helical" evidence="1">
    <location>
        <begin position="21"/>
        <end position="38"/>
    </location>
</feature>
<feature type="transmembrane region" description="Helical" evidence="1">
    <location>
        <begin position="127"/>
        <end position="145"/>
    </location>
</feature>
<keyword evidence="1" id="KW-1133">Transmembrane helix</keyword>
<evidence type="ECO:0000313" key="3">
    <source>
        <dbReference type="Proteomes" id="UP000824091"/>
    </source>
</evidence>
<feature type="transmembrane region" description="Helical" evidence="1">
    <location>
        <begin position="177"/>
        <end position="197"/>
    </location>
</feature>
<evidence type="ECO:0000313" key="2">
    <source>
        <dbReference type="EMBL" id="HIU27603.1"/>
    </source>
</evidence>
<organism evidence="2 3">
    <name type="scientific">Candidatus Fimisoma avicola</name>
    <dbReference type="NCBI Taxonomy" id="2840826"/>
    <lineage>
        <taxon>Bacteria</taxon>
        <taxon>Bacillati</taxon>
        <taxon>Bacillota</taxon>
        <taxon>Clostridia</taxon>
        <taxon>Eubacteriales</taxon>
        <taxon>Candidatus Fimisoma</taxon>
    </lineage>
</organism>
<dbReference type="InterPro" id="IPR010380">
    <property type="entry name" value="DUF975"/>
</dbReference>
<sequence length="256" mass="29950">MNNVIIYEPASKLREIAREALRGKWAAMFAGMLIYYLFSTVMENVLDYFFSIVRYIPLVEGYGYYFQINYASMLYQILVYGPLSYGLAMFLMTCFREKNVNYGLTLEGFGVFWKTLVLYLLYTIKVWLWSLLFVVPGIIATFRYAQCFYLQVDHPDWGASQCIRESSRLMRGNKWKLFCVQLSFIGWMILASIPVTIVDSLEIYNFTYVILSIIVGLPGLLVMMYEEMTCVGFYEILTGNLVVVRTEETRYERPLR</sequence>
<proteinExistence type="predicted"/>
<name>A0A9D1I5M9_9FIRM</name>
<keyword evidence="1" id="KW-0812">Transmembrane</keyword>
<dbReference type="EMBL" id="DVMO01000062">
    <property type="protein sequence ID" value="HIU27603.1"/>
    <property type="molecule type" value="Genomic_DNA"/>
</dbReference>
<feature type="transmembrane region" description="Helical" evidence="1">
    <location>
        <begin position="203"/>
        <end position="225"/>
    </location>
</feature>